<name>A0A239CM60_9FIRM</name>
<evidence type="ECO:0000256" key="6">
    <source>
        <dbReference type="SAM" id="Phobius"/>
    </source>
</evidence>
<keyword evidence="3 6" id="KW-0812">Transmembrane</keyword>
<organism evidence="8 9">
    <name type="scientific">Anaerovirgula multivorans</name>
    <dbReference type="NCBI Taxonomy" id="312168"/>
    <lineage>
        <taxon>Bacteria</taxon>
        <taxon>Bacillati</taxon>
        <taxon>Bacillota</taxon>
        <taxon>Clostridia</taxon>
        <taxon>Peptostreptococcales</taxon>
        <taxon>Natronincolaceae</taxon>
        <taxon>Anaerovirgula</taxon>
    </lineage>
</organism>
<evidence type="ECO:0000256" key="2">
    <source>
        <dbReference type="ARBA" id="ARBA00022475"/>
    </source>
</evidence>
<keyword evidence="2" id="KW-1003">Cell membrane</keyword>
<dbReference type="OrthoDB" id="9793824at2"/>
<evidence type="ECO:0000313" key="9">
    <source>
        <dbReference type="Proteomes" id="UP000198304"/>
    </source>
</evidence>
<evidence type="ECO:0000259" key="7">
    <source>
        <dbReference type="Pfam" id="PF06271"/>
    </source>
</evidence>
<sequence length="208" mass="23704">MFCRNCGKKVNENSNLCSRCGFDPLEESHYCQECGDATKENQKVCVTCGFELHNKLPVEYAGFFRRLAAMLLDVIFSVMIYWIYSIILPIVFMIIGIYTAEFSDIYRFTFFVPSIPFLWLYFALTESSQKQATLGKRALGIIVVDTNMNRISFGAASSRFFGKFLSNLIFGIGYIMAAFTEHNQTLHDKLAKCYVVKKGSDMRKKVTG</sequence>
<dbReference type="Proteomes" id="UP000198304">
    <property type="component" value="Unassembled WGS sequence"/>
</dbReference>
<dbReference type="InterPro" id="IPR051791">
    <property type="entry name" value="Pra-immunoreactive"/>
</dbReference>
<evidence type="ECO:0000256" key="3">
    <source>
        <dbReference type="ARBA" id="ARBA00022692"/>
    </source>
</evidence>
<keyword evidence="9" id="KW-1185">Reference proteome</keyword>
<evidence type="ECO:0000256" key="1">
    <source>
        <dbReference type="ARBA" id="ARBA00004651"/>
    </source>
</evidence>
<feature type="transmembrane region" description="Helical" evidence="6">
    <location>
        <begin position="74"/>
        <end position="99"/>
    </location>
</feature>
<dbReference type="Pfam" id="PF06271">
    <property type="entry name" value="RDD"/>
    <property type="match status" value="1"/>
</dbReference>
<comment type="subcellular location">
    <subcellularLocation>
        <location evidence="1">Cell membrane</location>
        <topology evidence="1">Multi-pass membrane protein</topology>
    </subcellularLocation>
</comment>
<dbReference type="AlphaFoldDB" id="A0A239CM60"/>
<evidence type="ECO:0000256" key="5">
    <source>
        <dbReference type="ARBA" id="ARBA00023136"/>
    </source>
</evidence>
<accession>A0A239CM60</accession>
<dbReference type="GO" id="GO:0005886">
    <property type="term" value="C:plasma membrane"/>
    <property type="evidence" value="ECO:0007669"/>
    <property type="project" value="UniProtKB-SubCell"/>
</dbReference>
<reference evidence="9" key="1">
    <citation type="submission" date="2017-06" db="EMBL/GenBank/DDBJ databases">
        <authorList>
            <person name="Varghese N."/>
            <person name="Submissions S."/>
        </authorList>
    </citation>
    <scope>NUCLEOTIDE SEQUENCE [LARGE SCALE GENOMIC DNA]</scope>
    <source>
        <strain evidence="9">SCA</strain>
    </source>
</reference>
<keyword evidence="5 6" id="KW-0472">Membrane</keyword>
<gene>
    <name evidence="8" type="ORF">SAMN05446037_100646</name>
</gene>
<proteinExistence type="predicted"/>
<feature type="domain" description="RDD" evidence="7">
    <location>
        <begin position="60"/>
        <end position="192"/>
    </location>
</feature>
<dbReference type="EMBL" id="FZOJ01000006">
    <property type="protein sequence ID" value="SNS21227.1"/>
    <property type="molecule type" value="Genomic_DNA"/>
</dbReference>
<evidence type="ECO:0000256" key="4">
    <source>
        <dbReference type="ARBA" id="ARBA00022989"/>
    </source>
</evidence>
<evidence type="ECO:0000313" key="8">
    <source>
        <dbReference type="EMBL" id="SNS21227.1"/>
    </source>
</evidence>
<feature type="transmembrane region" description="Helical" evidence="6">
    <location>
        <begin position="160"/>
        <end position="179"/>
    </location>
</feature>
<protein>
    <submittedName>
        <fullName evidence="8">Uncharacterized membrane protein YckC, RDD family</fullName>
    </submittedName>
</protein>
<dbReference type="PANTHER" id="PTHR36115">
    <property type="entry name" value="PROLINE-RICH ANTIGEN HOMOLOG-RELATED"/>
    <property type="match status" value="1"/>
</dbReference>
<dbReference type="InterPro" id="IPR010432">
    <property type="entry name" value="RDD"/>
</dbReference>
<dbReference type="RefSeq" id="WP_089282301.1">
    <property type="nucleotide sequence ID" value="NZ_FZOJ01000006.1"/>
</dbReference>
<keyword evidence="4 6" id="KW-1133">Transmembrane helix</keyword>
<feature type="transmembrane region" description="Helical" evidence="6">
    <location>
        <begin position="105"/>
        <end position="124"/>
    </location>
</feature>